<accession>M1AU99</accession>
<reference evidence="1" key="2">
    <citation type="submission" date="2015-06" db="UniProtKB">
        <authorList>
            <consortium name="EnsemblPlants"/>
        </authorList>
    </citation>
    <scope>IDENTIFICATION</scope>
    <source>
        <strain evidence="1">DM1-3 516 R44</strain>
    </source>
</reference>
<dbReference type="PaxDb" id="4113-PGSC0003DMT400030446"/>
<sequence>MVEDHSPFKQIKRKLQMKKGLVSKSEAIALFMEEVKKDLMKNLNIDIKYDISMASASHTNEEDDATCPVGEGQNIDSNEEIDLDALFQKFQQQVEESSSISTAVKKTPEGKLHGQKILDAINNKIVRYLDIATSEPQMVEDHSPFKQITRKLQMKKGLISKSEAIALYKEEVKKDLMKNLDIDIKDDISMASASHTNEEDDATCPTVEGQDIDSNKEIYLDALFQKFQQ</sequence>
<dbReference type="EnsemblPlants" id="PGSC0003DMT400030446">
    <property type="protein sequence ID" value="PGSC0003DMT400030446"/>
    <property type="gene ID" value="PGSC0003DMG400011661"/>
</dbReference>
<name>M1AU99_SOLTU</name>
<dbReference type="Proteomes" id="UP000011115">
    <property type="component" value="Unassembled WGS sequence"/>
</dbReference>
<dbReference type="AlphaFoldDB" id="M1AU99"/>
<protein>
    <submittedName>
        <fullName evidence="1">Uncharacterized protein</fullName>
    </submittedName>
</protein>
<reference evidence="2" key="1">
    <citation type="journal article" date="2011" name="Nature">
        <title>Genome sequence and analysis of the tuber crop potato.</title>
        <authorList>
            <consortium name="The Potato Genome Sequencing Consortium"/>
        </authorList>
    </citation>
    <scope>NUCLEOTIDE SEQUENCE [LARGE SCALE GENOMIC DNA]</scope>
    <source>
        <strain evidence="2">cv. DM1-3 516 R44</strain>
    </source>
</reference>
<keyword evidence="2" id="KW-1185">Reference proteome</keyword>
<dbReference type="HOGENOM" id="CLU_1211601_0_0_1"/>
<proteinExistence type="predicted"/>
<evidence type="ECO:0000313" key="1">
    <source>
        <dbReference type="EnsemblPlants" id="PGSC0003DMT400030446"/>
    </source>
</evidence>
<evidence type="ECO:0000313" key="2">
    <source>
        <dbReference type="Proteomes" id="UP000011115"/>
    </source>
</evidence>
<organism evidence="1 2">
    <name type="scientific">Solanum tuberosum</name>
    <name type="common">Potato</name>
    <dbReference type="NCBI Taxonomy" id="4113"/>
    <lineage>
        <taxon>Eukaryota</taxon>
        <taxon>Viridiplantae</taxon>
        <taxon>Streptophyta</taxon>
        <taxon>Embryophyta</taxon>
        <taxon>Tracheophyta</taxon>
        <taxon>Spermatophyta</taxon>
        <taxon>Magnoliopsida</taxon>
        <taxon>eudicotyledons</taxon>
        <taxon>Gunneridae</taxon>
        <taxon>Pentapetalae</taxon>
        <taxon>asterids</taxon>
        <taxon>lamiids</taxon>
        <taxon>Solanales</taxon>
        <taxon>Solanaceae</taxon>
        <taxon>Solanoideae</taxon>
        <taxon>Solaneae</taxon>
        <taxon>Solanum</taxon>
    </lineage>
</organism>
<dbReference type="InParanoid" id="M1AU99"/>
<dbReference type="Gramene" id="PGSC0003DMT400030446">
    <property type="protein sequence ID" value="PGSC0003DMT400030446"/>
    <property type="gene ID" value="PGSC0003DMG400011661"/>
</dbReference>